<dbReference type="Pfam" id="PF14341">
    <property type="entry name" value="PilX_N"/>
    <property type="match status" value="1"/>
</dbReference>
<protein>
    <submittedName>
        <fullName evidence="2">PilX N-terminal domain-containing pilus assembly protein</fullName>
    </submittedName>
</protein>
<dbReference type="InterPro" id="IPR025746">
    <property type="entry name" value="PilX_N_dom"/>
</dbReference>
<sequence>MSRVAMQQGFSLLVVMVFLLVLGLLGFAVTKSAIVQEKISGNLREKNVSFLAAEAALREGEIYLTTVEDLASITASSSLPAQNVVSSLAGASASYTIGCVNNCTASAGKVYYRIVANGTGVRNDSVTALEAVVSVEE</sequence>
<keyword evidence="3" id="KW-1185">Reference proteome</keyword>
<organism evidence="2 3">
    <name type="scientific">Vogesella aquatica</name>
    <dbReference type="NCBI Taxonomy" id="2984206"/>
    <lineage>
        <taxon>Bacteria</taxon>
        <taxon>Pseudomonadati</taxon>
        <taxon>Pseudomonadota</taxon>
        <taxon>Betaproteobacteria</taxon>
        <taxon>Neisseriales</taxon>
        <taxon>Chromobacteriaceae</taxon>
        <taxon>Vogesella</taxon>
    </lineage>
</organism>
<evidence type="ECO:0000313" key="2">
    <source>
        <dbReference type="EMBL" id="MDC7716057.1"/>
    </source>
</evidence>
<comment type="caution">
    <text evidence="2">The sequence shown here is derived from an EMBL/GenBank/DDBJ whole genome shotgun (WGS) entry which is preliminary data.</text>
</comment>
<dbReference type="RefSeq" id="WP_272750501.1">
    <property type="nucleotide sequence ID" value="NZ_JAQQLF010000002.1"/>
</dbReference>
<proteinExistence type="predicted"/>
<accession>A0ABT5IU71</accession>
<gene>
    <name evidence="2" type="ORF">PQU95_02320</name>
</gene>
<feature type="domain" description="Type 4 fimbrial biogenesis protein PilX N-terminal" evidence="1">
    <location>
        <begin position="8"/>
        <end position="58"/>
    </location>
</feature>
<dbReference type="EMBL" id="JAQQLF010000002">
    <property type="protein sequence ID" value="MDC7716057.1"/>
    <property type="molecule type" value="Genomic_DNA"/>
</dbReference>
<reference evidence="2 3" key="1">
    <citation type="submission" date="2023-01" db="EMBL/GenBank/DDBJ databases">
        <title>Novel species of the genus Vogesella isolated from rivers.</title>
        <authorList>
            <person name="Lu H."/>
        </authorList>
    </citation>
    <scope>NUCLEOTIDE SEQUENCE [LARGE SCALE GENOMIC DNA]</scope>
    <source>
        <strain evidence="2 3">DC21W</strain>
    </source>
</reference>
<name>A0ABT5IU71_9NEIS</name>
<dbReference type="Proteomes" id="UP001219956">
    <property type="component" value="Unassembled WGS sequence"/>
</dbReference>
<evidence type="ECO:0000313" key="3">
    <source>
        <dbReference type="Proteomes" id="UP001219956"/>
    </source>
</evidence>
<evidence type="ECO:0000259" key="1">
    <source>
        <dbReference type="Pfam" id="PF14341"/>
    </source>
</evidence>